<keyword evidence="1" id="KW-0472">Membrane</keyword>
<dbReference type="EMBL" id="JAIVFQ010000086">
    <property type="protein sequence ID" value="MCC5603626.1"/>
    <property type="molecule type" value="Genomic_DNA"/>
</dbReference>
<feature type="transmembrane region" description="Helical" evidence="1">
    <location>
        <begin position="104"/>
        <end position="126"/>
    </location>
</feature>
<comment type="caution">
    <text evidence="2">The sequence shown here is derived from an EMBL/GenBank/DDBJ whole genome shotgun (WGS) entry which is preliminary data.</text>
</comment>
<dbReference type="Proteomes" id="UP001199525">
    <property type="component" value="Unassembled WGS sequence"/>
</dbReference>
<evidence type="ECO:0000256" key="1">
    <source>
        <dbReference type="SAM" id="Phobius"/>
    </source>
</evidence>
<dbReference type="RefSeq" id="WP_229489399.1">
    <property type="nucleotide sequence ID" value="NZ_JAIVFQ010000086.1"/>
</dbReference>
<dbReference type="Gene3D" id="2.150.10.10">
    <property type="entry name" value="Serralysin-like metalloprotease, C-terminal"/>
    <property type="match status" value="1"/>
</dbReference>
<accession>A0ABS8II70</accession>
<keyword evidence="1" id="KW-0812">Transmembrane</keyword>
<evidence type="ECO:0000313" key="2">
    <source>
        <dbReference type="EMBL" id="MCC5603626.1"/>
    </source>
</evidence>
<proteinExistence type="predicted"/>
<name>A0ABS8II70_9NOSO</name>
<reference evidence="2 3" key="1">
    <citation type="journal article" date="2021" name="Microorganisms">
        <title>Genome Evolution of Filamentous Cyanobacterium Nostoc Species: From Facultative Symbiosis to Free Living.</title>
        <authorList>
            <person name="Huo D."/>
            <person name="Li H."/>
            <person name="Cai F."/>
            <person name="Guo X."/>
            <person name="Qiao Z."/>
            <person name="Wang W."/>
            <person name="Yu G."/>
            <person name="Li R."/>
        </authorList>
    </citation>
    <scope>NUCLEOTIDE SEQUENCE [LARGE SCALE GENOMIC DNA]</scope>
    <source>
        <strain evidence="2 3">CHAB 5714</strain>
    </source>
</reference>
<evidence type="ECO:0000313" key="3">
    <source>
        <dbReference type="Proteomes" id="UP001199525"/>
    </source>
</evidence>
<organism evidence="2 3">
    <name type="scientific">Nostoc favosum CHAB5714</name>
    <dbReference type="NCBI Taxonomy" id="2780399"/>
    <lineage>
        <taxon>Bacteria</taxon>
        <taxon>Bacillati</taxon>
        <taxon>Cyanobacteriota</taxon>
        <taxon>Cyanophyceae</taxon>
        <taxon>Nostocales</taxon>
        <taxon>Nostocaceae</taxon>
        <taxon>Nostoc</taxon>
        <taxon>Nostoc favosum</taxon>
    </lineage>
</organism>
<protein>
    <submittedName>
        <fullName evidence="2">Uncharacterized protein</fullName>
    </submittedName>
</protein>
<sequence length="129" mass="13942">MKREKLAGNDVLTDSAGADRFLYNTSAAFNGSAIGLDTISDFNRSQGDKIVMNKATFSAIASNRGTVSSNTNVFKGVGLDILHLTILEGISSVRIVYDAGNRRLFYNQNGILLVLAVVVNLLYSLVRLL</sequence>
<keyword evidence="1" id="KW-1133">Transmembrane helix</keyword>
<gene>
    <name evidence="2" type="ORF">LC586_31750</name>
</gene>
<dbReference type="InterPro" id="IPR011049">
    <property type="entry name" value="Serralysin-like_metalloprot_C"/>
</dbReference>
<dbReference type="SUPFAM" id="SSF51120">
    <property type="entry name" value="beta-Roll"/>
    <property type="match status" value="1"/>
</dbReference>
<keyword evidence="3" id="KW-1185">Reference proteome</keyword>